<dbReference type="SUPFAM" id="SSF47336">
    <property type="entry name" value="ACP-like"/>
    <property type="match status" value="1"/>
</dbReference>
<gene>
    <name evidence="6" type="primary">dhbF</name>
    <name evidence="6" type="ORF">Prum_021280</name>
</gene>
<dbReference type="Pfam" id="PF00668">
    <property type="entry name" value="Condensation"/>
    <property type="match status" value="2"/>
</dbReference>
<dbReference type="InterPro" id="IPR025110">
    <property type="entry name" value="AMP-bd_C"/>
</dbReference>
<dbReference type="Gene3D" id="1.10.1200.10">
    <property type="entry name" value="ACP-like"/>
    <property type="match status" value="1"/>
</dbReference>
<keyword evidence="7" id="KW-1185">Reference proteome</keyword>
<dbReference type="GO" id="GO:0031177">
    <property type="term" value="F:phosphopantetheine binding"/>
    <property type="evidence" value="ECO:0007669"/>
    <property type="project" value="InterPro"/>
</dbReference>
<dbReference type="GO" id="GO:0003824">
    <property type="term" value="F:catalytic activity"/>
    <property type="evidence" value="ECO:0007669"/>
    <property type="project" value="InterPro"/>
</dbReference>
<dbReference type="Gene3D" id="3.30.300.30">
    <property type="match status" value="2"/>
</dbReference>
<dbReference type="FunFam" id="3.40.50.12780:FF:000012">
    <property type="entry name" value="Non-ribosomal peptide synthetase"/>
    <property type="match status" value="1"/>
</dbReference>
<dbReference type="Gene3D" id="3.40.50.12780">
    <property type="entry name" value="N-terminal domain of ligase-like"/>
    <property type="match status" value="2"/>
</dbReference>
<dbReference type="InterPro" id="IPR023213">
    <property type="entry name" value="CAT-like_dom_sf"/>
</dbReference>
<dbReference type="FunFam" id="2.30.38.10:FF:000001">
    <property type="entry name" value="Non-ribosomal peptide synthetase PvdI"/>
    <property type="match status" value="2"/>
</dbReference>
<accession>A0A6V8L2Z4</accession>
<name>A0A6V8L2Z4_9ACTN</name>
<dbReference type="NCBIfam" id="TIGR01733">
    <property type="entry name" value="AA-adenyl-dom"/>
    <property type="match status" value="2"/>
</dbReference>
<dbReference type="GO" id="GO:0043041">
    <property type="term" value="P:amino acid activation for nonribosomal peptide biosynthetic process"/>
    <property type="evidence" value="ECO:0007669"/>
    <property type="project" value="TreeGrafter"/>
</dbReference>
<comment type="cofactor">
    <cofactor evidence="1">
        <name>pantetheine 4'-phosphate</name>
        <dbReference type="ChEBI" id="CHEBI:47942"/>
    </cofactor>
</comment>
<dbReference type="InterPro" id="IPR001242">
    <property type="entry name" value="Condensation_dom"/>
</dbReference>
<reference evidence="6 7" key="1">
    <citation type="submission" date="2020-03" db="EMBL/GenBank/DDBJ databases">
        <title>Whole genome shotgun sequence of Phytohabitans rumicis NBRC 108638.</title>
        <authorList>
            <person name="Komaki H."/>
            <person name="Tamura T."/>
        </authorList>
    </citation>
    <scope>NUCLEOTIDE SEQUENCE [LARGE SCALE GENOMIC DNA]</scope>
    <source>
        <strain evidence="6 7">NBRC 108638</strain>
    </source>
</reference>
<dbReference type="PANTHER" id="PTHR45527:SF14">
    <property type="entry name" value="PLIPASTATIN SYNTHASE SUBUNIT B"/>
    <property type="match status" value="1"/>
</dbReference>
<evidence type="ECO:0000259" key="5">
    <source>
        <dbReference type="PROSITE" id="PS50075"/>
    </source>
</evidence>
<sequence length="1994" mass="210231">MICVSGTYLPVSAAQREIWLAQQLAPHRGAHQIAQYVEIHGPVDAPAMEAAIRQTAQEAEPVRARLVEVDGVLTQAVVPLTGWSLPVLDVSSAPDPRAYAEEWMRAKAALPMDLAGGRLFTCALVRLGPDHFALFQCMHHIAADAYGSALLTRRIAELYTAQVTGRPAGPPPFGSLRQLVEDDAGYRSAERFTVDRRYWTEHLAGHPEPATLAGPRPVAGAPAADAAALCRTAVLSPGEVERLRVAARARRTHWASLLVAATAGYLHRVTGQRDLVVALPVAGRAGRHLASVPGTTANVLPLRLAVTPATPLADLVGAATGEIRHALRHQRYRGEDVARDLGLAGGIGDLARVRVNVLAFEEPLSFAGLPATIHTVSVGPIDDLAVTAYDRGDGMLHLATYASPDRYGAADLAGHHRRLLTMLGAVVRDPATPVGAVELLGAEERRLILGEWAGSGRAAGGVLPDAFAAQATQRPDAVAVVGGGRELTYAELDAVTNRLARRLIAAGAGPERTVALAVPRSVELAVAVLAVAKSGAAYLPVDVRYPAERIALLLADASVDIVLSTNDIIDALPETDAPVLALDDRALTAAFPDAPVTDRDRRAPLDPRHPAYVIYTSGSTGLPKGVVVSHEAASRLFAATRDEFGFGPDDVWTLCHSVAFDVSVWELWGALAHGGRLVVVPDEVTRSPADLLRLLVDERVSVLSQTPSAFAGLAEAARSAPDLDRALAVRTVVFAGEPLDFGLLAEWYGRHPEHAPVMVNMYGTTETAVHATHVALRRADAVAGNALIGRPLRDLRMYVLDAGLRPVPPGVAGELYVSGAGLARGYLGRPALTAERFVACPFGGAGVRMYRTGDVVRWRRDGQLEFLGRVDDQVKVRGHRIELGEVEAALAGCDGVKRAAAVVRDGRLLGYVTPADVDLAAVREAVARRLPGYMVPAVVVALPDLPLTGSGKLDRKALPAPAHQPSRPPSTAREEALCRAFAAVLGIDSVGADDDFFGLGGDSLSVGRLVALVRRDLGVEIGVRDVFEAPTVAGLAPRGRPAAPRVPLRAGVPRPERPPLSYAQERLWFLHRLDGATPAYHMPVAVRIAGDLDVAALRAAFDAVVARHEVLRTVYPEADGVPYQRVLDPASAGGVLRTAEVSAGALDAALDRTARLPFDLTREIPVRAHLFTVDGGHVLLVVAHHIAVDGWSAGLLWRDLAAAYEGRLPAPSPVQYADFALWQREALAEPDDAYWREVLAGLPERLELPVDRPAAAPSYRGDVVPFAWSAELAAGVRRLARERGATPFMVVQAGCAALLSRLGAGTDVPVGVPVAGRSDPATADLAGMFVNTLVLRVDTAGDPSFAELLGRVRERSLGALAHQEVPFEHLVGVLNPDRSAGRHPLIQVLLAWQHAPAADVTLPGLVCEPVPLHTGTSRLDLSVSVGERDGGLAGTVEYRADLFDRSTVEALVGRLERLLAAVVVDPGSRVGDIELLSEGERGRILGPWAGSAEGDAAALAPELFAAQARRSPDAVAVVYGDRSLTYQELDAASDRLAHRLIADGVGPEQVVGLAVPRSLEFVVGLLGVLKAGAAYLPVDPDCPAERLGFLLAEARPRFLLTAGDVVVEGPAQAPAGVRLDPRHPAYVIYTSGSSGLPKGVVVPHGGVPVMAAGQVRRLGLGPGSRVLWFSAPTFDASVWELWGALLSGATVVVAGDDPVGELAARGDVTHVTVPPSVLAGLSPASVGAGVVVSAGEALPERVAAAWSVGRRLLNAYGPTEVTVCASVSEPLSEGGGVPIGRPIDGTRVWVLDRWLRPVPPGVAGELYVAGAGVARGYLGRPGLTAERFVACPFGVPGQRMYRTGDVVRWRADGQLEFVGRADGQVKVRGFRIELGEVEAVLAGCEGVRQAAAAVRDGRLVGYVVPSDVEGVREAVARRLPAYMVPSNIVGLDRLPVNDNGKLDRKALPAPAYAPSRPPATPRERALCRAFADVLGWRASAPRTASSTSAGTACR</sequence>
<dbReference type="FunFam" id="1.10.1200.10:FF:000016">
    <property type="entry name" value="Non-ribosomal peptide synthase"/>
    <property type="match status" value="1"/>
</dbReference>
<dbReference type="CDD" id="cd19540">
    <property type="entry name" value="LCL_NRPS-like"/>
    <property type="match status" value="1"/>
</dbReference>
<reference evidence="6 7" key="2">
    <citation type="submission" date="2020-03" db="EMBL/GenBank/DDBJ databases">
        <authorList>
            <person name="Ichikawa N."/>
            <person name="Kimura A."/>
            <person name="Kitahashi Y."/>
            <person name="Uohara A."/>
        </authorList>
    </citation>
    <scope>NUCLEOTIDE SEQUENCE [LARGE SCALE GENOMIC DNA]</scope>
    <source>
        <strain evidence="6 7">NBRC 108638</strain>
    </source>
</reference>
<protein>
    <submittedName>
        <fullName evidence="6">Dimodular nonribosomal peptide synthase</fullName>
    </submittedName>
</protein>
<comment type="caution">
    <text evidence="6">The sequence shown here is derived from an EMBL/GenBank/DDBJ whole genome shotgun (WGS) entry which is preliminary data.</text>
</comment>
<dbReference type="InterPro" id="IPR010071">
    <property type="entry name" value="AA_adenyl_dom"/>
</dbReference>
<dbReference type="InterPro" id="IPR020845">
    <property type="entry name" value="AMP-binding_CS"/>
</dbReference>
<evidence type="ECO:0000256" key="4">
    <source>
        <dbReference type="SAM" id="MobiDB-lite"/>
    </source>
</evidence>
<dbReference type="PANTHER" id="PTHR45527">
    <property type="entry name" value="NONRIBOSOMAL PEPTIDE SYNTHETASE"/>
    <property type="match status" value="1"/>
</dbReference>
<evidence type="ECO:0000256" key="1">
    <source>
        <dbReference type="ARBA" id="ARBA00001957"/>
    </source>
</evidence>
<evidence type="ECO:0000256" key="3">
    <source>
        <dbReference type="ARBA" id="ARBA00022553"/>
    </source>
</evidence>
<dbReference type="SUPFAM" id="SSF56801">
    <property type="entry name" value="Acetyl-CoA synthetase-like"/>
    <property type="match status" value="2"/>
</dbReference>
<organism evidence="6 7">
    <name type="scientific">Phytohabitans rumicis</name>
    <dbReference type="NCBI Taxonomy" id="1076125"/>
    <lineage>
        <taxon>Bacteria</taxon>
        <taxon>Bacillati</taxon>
        <taxon>Actinomycetota</taxon>
        <taxon>Actinomycetes</taxon>
        <taxon>Micromonosporales</taxon>
        <taxon>Micromonosporaceae</taxon>
    </lineage>
</organism>
<dbReference type="Gene3D" id="3.30.559.10">
    <property type="entry name" value="Chloramphenicol acetyltransferase-like domain"/>
    <property type="match status" value="2"/>
</dbReference>
<dbReference type="Gene3D" id="3.30.559.30">
    <property type="entry name" value="Nonribosomal peptide synthetase, condensation domain"/>
    <property type="match status" value="2"/>
</dbReference>
<evidence type="ECO:0000313" key="7">
    <source>
        <dbReference type="Proteomes" id="UP000482960"/>
    </source>
</evidence>
<dbReference type="Pfam" id="PF00550">
    <property type="entry name" value="PP-binding"/>
    <property type="match status" value="1"/>
</dbReference>
<dbReference type="FunFam" id="3.40.50.980:FF:000001">
    <property type="entry name" value="Non-ribosomal peptide synthetase"/>
    <property type="match status" value="1"/>
</dbReference>
<dbReference type="Pfam" id="PF00501">
    <property type="entry name" value="AMP-binding"/>
    <property type="match status" value="2"/>
</dbReference>
<dbReference type="GO" id="GO:0005829">
    <property type="term" value="C:cytosol"/>
    <property type="evidence" value="ECO:0007669"/>
    <property type="project" value="TreeGrafter"/>
</dbReference>
<dbReference type="SMART" id="SM00823">
    <property type="entry name" value="PKS_PP"/>
    <property type="match status" value="1"/>
</dbReference>
<feature type="domain" description="Carrier" evidence="5">
    <location>
        <begin position="968"/>
        <end position="1043"/>
    </location>
</feature>
<dbReference type="GO" id="GO:0072330">
    <property type="term" value="P:monocarboxylic acid biosynthetic process"/>
    <property type="evidence" value="ECO:0007669"/>
    <property type="project" value="UniProtKB-ARBA"/>
</dbReference>
<dbReference type="SUPFAM" id="SSF52777">
    <property type="entry name" value="CoA-dependent acyltransferases"/>
    <property type="match status" value="4"/>
</dbReference>
<dbReference type="InterPro" id="IPR020806">
    <property type="entry name" value="PKS_PP-bd"/>
</dbReference>
<dbReference type="InterPro" id="IPR042099">
    <property type="entry name" value="ANL_N_sf"/>
</dbReference>
<dbReference type="GO" id="GO:0008610">
    <property type="term" value="P:lipid biosynthetic process"/>
    <property type="evidence" value="ECO:0007669"/>
    <property type="project" value="UniProtKB-ARBA"/>
</dbReference>
<dbReference type="InterPro" id="IPR045851">
    <property type="entry name" value="AMP-bd_C_sf"/>
</dbReference>
<dbReference type="EMBL" id="BLPG01000001">
    <property type="protein sequence ID" value="GFJ88486.1"/>
    <property type="molecule type" value="Genomic_DNA"/>
</dbReference>
<dbReference type="Proteomes" id="UP000482960">
    <property type="component" value="Unassembled WGS sequence"/>
</dbReference>
<dbReference type="CDD" id="cd17643">
    <property type="entry name" value="A_NRPS_Cytc1-like"/>
    <property type="match status" value="1"/>
</dbReference>
<proteinExistence type="predicted"/>
<keyword evidence="2" id="KW-0596">Phosphopantetheine</keyword>
<dbReference type="Pfam" id="PF13193">
    <property type="entry name" value="AMP-binding_C"/>
    <property type="match status" value="2"/>
</dbReference>
<dbReference type="InterPro" id="IPR009081">
    <property type="entry name" value="PP-bd_ACP"/>
</dbReference>
<feature type="region of interest" description="Disordered" evidence="4">
    <location>
        <begin position="953"/>
        <end position="972"/>
    </location>
</feature>
<dbReference type="PROSITE" id="PS50075">
    <property type="entry name" value="CARRIER"/>
    <property type="match status" value="1"/>
</dbReference>
<dbReference type="InterPro" id="IPR036736">
    <property type="entry name" value="ACP-like_sf"/>
</dbReference>
<dbReference type="InterPro" id="IPR000873">
    <property type="entry name" value="AMP-dep_synth/lig_dom"/>
</dbReference>
<evidence type="ECO:0000313" key="6">
    <source>
        <dbReference type="EMBL" id="GFJ88486.1"/>
    </source>
</evidence>
<keyword evidence="3" id="KW-0597">Phosphoprotein</keyword>
<dbReference type="PROSITE" id="PS00455">
    <property type="entry name" value="AMP_BINDING"/>
    <property type="match status" value="2"/>
</dbReference>
<dbReference type="GO" id="GO:0044550">
    <property type="term" value="P:secondary metabolite biosynthetic process"/>
    <property type="evidence" value="ECO:0007669"/>
    <property type="project" value="TreeGrafter"/>
</dbReference>
<evidence type="ECO:0000256" key="2">
    <source>
        <dbReference type="ARBA" id="ARBA00022450"/>
    </source>
</evidence>